<name>A0A6I4KXA2_9PSED</name>
<accession>A0A6I4KXA2</accession>
<gene>
    <name evidence="1" type="ORF">GJV18_08740</name>
</gene>
<comment type="caution">
    <text evidence="1">The sequence shown here is derived from an EMBL/GenBank/DDBJ whole genome shotgun (WGS) entry which is preliminary data.</text>
</comment>
<reference evidence="1 2" key="1">
    <citation type="submission" date="2019-11" db="EMBL/GenBank/DDBJ databases">
        <title>Pseudomonas flavidum sp. nov., isolated from Baiyang Lake.</title>
        <authorList>
            <person name="Zhao Y."/>
        </authorList>
    </citation>
    <scope>NUCLEOTIDE SEQUENCE [LARGE SCALE GENOMIC DNA]</scope>
    <source>
        <strain evidence="2">R-22-3 w-18</strain>
    </source>
</reference>
<dbReference type="Proteomes" id="UP000429555">
    <property type="component" value="Unassembled WGS sequence"/>
</dbReference>
<dbReference type="EMBL" id="WKJZ01000001">
    <property type="protein sequence ID" value="MVW75402.1"/>
    <property type="molecule type" value="Genomic_DNA"/>
</dbReference>
<protein>
    <recommendedName>
        <fullName evidence="3">Lysozyme</fullName>
    </recommendedName>
</protein>
<dbReference type="AlphaFoldDB" id="A0A6I4KXA2"/>
<dbReference type="RefSeq" id="WP_160344512.1">
    <property type="nucleotide sequence ID" value="NZ_WKJZ01000001.1"/>
</dbReference>
<organism evidence="1 2">
    <name type="scientific">Pseudomonas xionganensis</name>
    <dbReference type="NCBI Taxonomy" id="2654845"/>
    <lineage>
        <taxon>Bacteria</taxon>
        <taxon>Pseudomonadati</taxon>
        <taxon>Pseudomonadota</taxon>
        <taxon>Gammaproteobacteria</taxon>
        <taxon>Pseudomonadales</taxon>
        <taxon>Pseudomonadaceae</taxon>
        <taxon>Pseudomonas</taxon>
    </lineage>
</organism>
<proteinExistence type="predicted"/>
<evidence type="ECO:0000313" key="1">
    <source>
        <dbReference type="EMBL" id="MVW75402.1"/>
    </source>
</evidence>
<keyword evidence="2" id="KW-1185">Reference proteome</keyword>
<evidence type="ECO:0008006" key="3">
    <source>
        <dbReference type="Google" id="ProtNLM"/>
    </source>
</evidence>
<sequence length="177" mass="19577">MTLTEIRAQAIAPALALLPGRMSEHRPAVEVLLLTTHLQEAPNREQCQLPVRPGKCGPARGIFQFERGGGVAGVLRHPASRPHVFTVCAKLGVVPTLDGIFDALPSQCDVLDAALARLLYWTDRNPLPALGDVEGAWQYYLHNWRPGAWERGTPAQRQALRRKWGLNYAKAMDEVRA</sequence>
<evidence type="ECO:0000313" key="2">
    <source>
        <dbReference type="Proteomes" id="UP000429555"/>
    </source>
</evidence>